<evidence type="ECO:0000313" key="1">
    <source>
        <dbReference type="EMBL" id="CAD9986817.1"/>
    </source>
</evidence>
<gene>
    <name evidence="1" type="ORF">APAL1065_LOCUS22922</name>
</gene>
<accession>A0A7S2YP04</accession>
<dbReference type="EMBL" id="HBHT01034078">
    <property type="protein sequence ID" value="CAD9986817.1"/>
    <property type="molecule type" value="Transcribed_RNA"/>
</dbReference>
<proteinExistence type="predicted"/>
<organism evidence="1">
    <name type="scientific">Entomoneis paludosa</name>
    <dbReference type="NCBI Taxonomy" id="265537"/>
    <lineage>
        <taxon>Eukaryota</taxon>
        <taxon>Sar</taxon>
        <taxon>Stramenopiles</taxon>
        <taxon>Ochrophyta</taxon>
        <taxon>Bacillariophyta</taxon>
        <taxon>Bacillariophyceae</taxon>
        <taxon>Bacillariophycidae</taxon>
        <taxon>Entomoneidaceae</taxon>
        <taxon>Entomoneis</taxon>
    </lineage>
</organism>
<dbReference type="AlphaFoldDB" id="A0A7S2YP04"/>
<reference evidence="1" key="1">
    <citation type="submission" date="2021-01" db="EMBL/GenBank/DDBJ databases">
        <authorList>
            <person name="Corre E."/>
            <person name="Pelletier E."/>
            <person name="Niang G."/>
            <person name="Scheremetjew M."/>
            <person name="Finn R."/>
            <person name="Kale V."/>
            <person name="Holt S."/>
            <person name="Cochrane G."/>
            <person name="Meng A."/>
            <person name="Brown T."/>
            <person name="Cohen L."/>
        </authorList>
    </citation>
    <scope>NUCLEOTIDE SEQUENCE</scope>
    <source>
        <strain evidence="1">CCMP125</strain>
    </source>
</reference>
<name>A0A7S2YP04_9STRA</name>
<sequence length="112" mass="12456">MEKLVSFSNQSCHNRTDQSHIRSALSFLRLGGSSLHPTPTASSSFFSIPYHQMEETLAWTHGGQARHWESNVFTFLLSNLPCAPSQTRGEEINRQALKQDAPLANSLATIQT</sequence>
<protein>
    <submittedName>
        <fullName evidence="1">Uncharacterized protein</fullName>
    </submittedName>
</protein>